<feature type="non-terminal residue" evidence="1">
    <location>
        <position position="1"/>
    </location>
</feature>
<reference evidence="2" key="1">
    <citation type="journal article" date="2011" name="Science">
        <title>The plant cell wall-decomposing machinery underlies the functional diversity of forest fungi.</title>
        <authorList>
            <person name="Eastwood D.C."/>
            <person name="Floudas D."/>
            <person name="Binder M."/>
            <person name="Majcherczyk A."/>
            <person name="Schneider P."/>
            <person name="Aerts A."/>
            <person name="Asiegbu F.O."/>
            <person name="Baker S.E."/>
            <person name="Barry K."/>
            <person name="Bendiksby M."/>
            <person name="Blumentritt M."/>
            <person name="Coutinho P.M."/>
            <person name="Cullen D."/>
            <person name="de Vries R.P."/>
            <person name="Gathman A."/>
            <person name="Goodell B."/>
            <person name="Henrissat B."/>
            <person name="Ihrmark K."/>
            <person name="Kauserud H."/>
            <person name="Kohler A."/>
            <person name="LaButti K."/>
            <person name="Lapidus A."/>
            <person name="Lavin J.L."/>
            <person name="Lee Y.-H."/>
            <person name="Lindquist E."/>
            <person name="Lilly W."/>
            <person name="Lucas S."/>
            <person name="Morin E."/>
            <person name="Murat C."/>
            <person name="Oguiza J.A."/>
            <person name="Park J."/>
            <person name="Pisabarro A.G."/>
            <person name="Riley R."/>
            <person name="Rosling A."/>
            <person name="Salamov A."/>
            <person name="Schmidt O."/>
            <person name="Schmutz J."/>
            <person name="Skrede I."/>
            <person name="Stenlid J."/>
            <person name="Wiebenga A."/>
            <person name="Xie X."/>
            <person name="Kuees U."/>
            <person name="Hibbett D.S."/>
            <person name="Hoffmeister D."/>
            <person name="Hoegberg N."/>
            <person name="Martin F."/>
            <person name="Grigoriev I.V."/>
            <person name="Watkinson S.C."/>
        </authorList>
    </citation>
    <scope>NUCLEOTIDE SEQUENCE [LARGE SCALE GENOMIC DNA]</scope>
    <source>
        <strain evidence="2">strain S7.3</strain>
    </source>
</reference>
<dbReference type="EMBL" id="GL945482">
    <property type="protein sequence ID" value="EGN97281.1"/>
    <property type="molecule type" value="Genomic_DNA"/>
</dbReference>
<keyword evidence="2" id="KW-1185">Reference proteome</keyword>
<proteinExistence type="predicted"/>
<evidence type="ECO:0000313" key="1">
    <source>
        <dbReference type="EMBL" id="EGN97281.1"/>
    </source>
</evidence>
<protein>
    <submittedName>
        <fullName evidence="1">Uncharacterized protein</fullName>
    </submittedName>
</protein>
<dbReference type="InParanoid" id="F8Q270"/>
<dbReference type="Proteomes" id="UP000008063">
    <property type="component" value="Unassembled WGS sequence"/>
</dbReference>
<organism evidence="2">
    <name type="scientific">Serpula lacrymans var. lacrymans (strain S7.3)</name>
    <name type="common">Dry rot fungus</name>
    <dbReference type="NCBI Taxonomy" id="936435"/>
    <lineage>
        <taxon>Eukaryota</taxon>
        <taxon>Fungi</taxon>
        <taxon>Dikarya</taxon>
        <taxon>Basidiomycota</taxon>
        <taxon>Agaricomycotina</taxon>
        <taxon>Agaricomycetes</taxon>
        <taxon>Agaricomycetidae</taxon>
        <taxon>Boletales</taxon>
        <taxon>Coniophorineae</taxon>
        <taxon>Serpulaceae</taxon>
        <taxon>Serpula</taxon>
    </lineage>
</organism>
<dbReference type="AlphaFoldDB" id="F8Q270"/>
<gene>
    <name evidence="1" type="ORF">SERLA73DRAFT_139445</name>
</gene>
<evidence type="ECO:0000313" key="2">
    <source>
        <dbReference type="Proteomes" id="UP000008063"/>
    </source>
</evidence>
<dbReference type="HOGENOM" id="CLU_2910556_0_0_1"/>
<accession>F8Q270</accession>
<sequence length="62" mass="7300">KKSLRVNHRKGLGNRFGNFVHLQSIDNEYYMLHKVYIAKESRNLRPYPVTNSRVVSSQLNIL</sequence>
<name>F8Q270_SERL3</name>